<sequence>MSVNPRVLLVGAGAVGQVFGKYLQAAGCELSFLVKEKYAEEARRGYTLYELGLLDKDYEPVTFSGFGVLVSMREIAAQRWDQVWLCVSSTALRAGGWVGELARATGDATWVMLQPALDDREWLLQWVPAERLVSGMIPFISFHAPLKPGEPVPRPGTAFLIPPLTRGPFSGPPERLDQVVRTLRAGGYPASRTGDVARGAALPTAVLTAFVEGLEAAGWSFERFLQRDSLERTIRAAREAVQIAAWRTHASASALLPLLRPALFKLLLPLAARVTPFDLETYLRVHFTKVGEQSRLMMRTYVDLGRSAGLPVDGLQALTPGDGTSSPESARSRAERPG</sequence>
<evidence type="ECO:0000259" key="2">
    <source>
        <dbReference type="Pfam" id="PF02558"/>
    </source>
</evidence>
<evidence type="ECO:0000313" key="4">
    <source>
        <dbReference type="Proteomes" id="UP001611383"/>
    </source>
</evidence>
<gene>
    <name evidence="3" type="ORF">F0U60_03860</name>
</gene>
<accession>A0ABY9WJI2</accession>
<dbReference type="Proteomes" id="UP001611383">
    <property type="component" value="Chromosome"/>
</dbReference>
<dbReference type="EMBL" id="CP043494">
    <property type="protein sequence ID" value="WNG43324.1"/>
    <property type="molecule type" value="Genomic_DNA"/>
</dbReference>
<feature type="domain" description="Ketopantoate reductase N-terminal" evidence="2">
    <location>
        <begin position="7"/>
        <end position="139"/>
    </location>
</feature>
<dbReference type="Pfam" id="PF02558">
    <property type="entry name" value="ApbA"/>
    <property type="match status" value="1"/>
</dbReference>
<dbReference type="Gene3D" id="3.40.50.720">
    <property type="entry name" value="NAD(P)-binding Rossmann-like Domain"/>
    <property type="match status" value="1"/>
</dbReference>
<evidence type="ECO:0000313" key="3">
    <source>
        <dbReference type="EMBL" id="WNG43324.1"/>
    </source>
</evidence>
<keyword evidence="4" id="KW-1185">Reference proteome</keyword>
<protein>
    <submittedName>
        <fullName evidence="3">Ketopantoate reductase</fullName>
    </submittedName>
</protein>
<dbReference type="RefSeq" id="WP_395814057.1">
    <property type="nucleotide sequence ID" value="NZ_CP043494.1"/>
</dbReference>
<proteinExistence type="predicted"/>
<reference evidence="3 4" key="1">
    <citation type="submission" date="2019-08" db="EMBL/GenBank/DDBJ databases">
        <title>Archangium and Cystobacter genomes.</title>
        <authorList>
            <person name="Chen I.-C.K."/>
            <person name="Wielgoss S."/>
        </authorList>
    </citation>
    <scope>NUCLEOTIDE SEQUENCE [LARGE SCALE GENOMIC DNA]</scope>
    <source>
        <strain evidence="3 4">Cbm 6</strain>
    </source>
</reference>
<feature type="region of interest" description="Disordered" evidence="1">
    <location>
        <begin position="315"/>
        <end position="338"/>
    </location>
</feature>
<evidence type="ECO:0000256" key="1">
    <source>
        <dbReference type="SAM" id="MobiDB-lite"/>
    </source>
</evidence>
<organism evidence="3 4">
    <name type="scientific">Archangium minus</name>
    <dbReference type="NCBI Taxonomy" id="83450"/>
    <lineage>
        <taxon>Bacteria</taxon>
        <taxon>Pseudomonadati</taxon>
        <taxon>Myxococcota</taxon>
        <taxon>Myxococcia</taxon>
        <taxon>Myxococcales</taxon>
        <taxon>Cystobacterineae</taxon>
        <taxon>Archangiaceae</taxon>
        <taxon>Archangium</taxon>
    </lineage>
</organism>
<dbReference type="InterPro" id="IPR013332">
    <property type="entry name" value="KPR_N"/>
</dbReference>
<name>A0ABY9WJI2_9BACT</name>